<evidence type="ECO:0008006" key="3">
    <source>
        <dbReference type="Google" id="ProtNLM"/>
    </source>
</evidence>
<sequence length="82" mass="9459">VDGETKVSVEIARTSKHHLHGEVFCAEASLNLKKHILRAEEIDEDAYAVIDKVKDTLKMEILKFKEKEEKLIRLNKKDKVSK</sequence>
<dbReference type="EMBL" id="PCXV01000040">
    <property type="protein sequence ID" value="PIR43974.1"/>
    <property type="molecule type" value="Genomic_DNA"/>
</dbReference>
<gene>
    <name evidence="1" type="ORF">COV23_02410</name>
</gene>
<dbReference type="InterPro" id="IPR003489">
    <property type="entry name" value="RHF/RaiA"/>
</dbReference>
<accession>A0A2H0RD56</accession>
<protein>
    <recommendedName>
        <fullName evidence="3">Ribosomal subunit interface protein</fullName>
    </recommendedName>
</protein>
<dbReference type="Proteomes" id="UP000231602">
    <property type="component" value="Unassembled WGS sequence"/>
</dbReference>
<dbReference type="Pfam" id="PF02482">
    <property type="entry name" value="Ribosomal_S30AE"/>
    <property type="match status" value="1"/>
</dbReference>
<dbReference type="Gene3D" id="3.30.160.100">
    <property type="entry name" value="Ribosome hibernation promotion factor-like"/>
    <property type="match status" value="1"/>
</dbReference>
<dbReference type="InterPro" id="IPR036567">
    <property type="entry name" value="RHF-like"/>
</dbReference>
<proteinExistence type="predicted"/>
<comment type="caution">
    <text evidence="1">The sequence shown here is derived from an EMBL/GenBank/DDBJ whole genome shotgun (WGS) entry which is preliminary data.</text>
</comment>
<organism evidence="1 2">
    <name type="scientific">Candidatus Wolfebacteria bacterium CG10_big_fil_rev_8_21_14_0_10_31_9</name>
    <dbReference type="NCBI Taxonomy" id="1975070"/>
    <lineage>
        <taxon>Bacteria</taxon>
        <taxon>Candidatus Wolfeibacteriota</taxon>
    </lineage>
</organism>
<reference evidence="1 2" key="1">
    <citation type="submission" date="2017-09" db="EMBL/GenBank/DDBJ databases">
        <title>Depth-based differentiation of microbial function through sediment-hosted aquifers and enrichment of novel symbionts in the deep terrestrial subsurface.</title>
        <authorList>
            <person name="Probst A.J."/>
            <person name="Ladd B."/>
            <person name="Jarett J.K."/>
            <person name="Geller-Mcgrath D.E."/>
            <person name="Sieber C.M."/>
            <person name="Emerson J.B."/>
            <person name="Anantharaman K."/>
            <person name="Thomas B.C."/>
            <person name="Malmstrom R."/>
            <person name="Stieglmeier M."/>
            <person name="Klingl A."/>
            <person name="Woyke T."/>
            <person name="Ryan C.M."/>
            <person name="Banfield J.F."/>
        </authorList>
    </citation>
    <scope>NUCLEOTIDE SEQUENCE [LARGE SCALE GENOMIC DNA]</scope>
    <source>
        <strain evidence="1">CG10_big_fil_rev_8_21_14_0_10_31_9</strain>
    </source>
</reference>
<dbReference type="AlphaFoldDB" id="A0A2H0RD56"/>
<evidence type="ECO:0000313" key="1">
    <source>
        <dbReference type="EMBL" id="PIR43974.1"/>
    </source>
</evidence>
<name>A0A2H0RD56_9BACT</name>
<dbReference type="SUPFAM" id="SSF69754">
    <property type="entry name" value="Ribosome binding protein Y (YfiA homologue)"/>
    <property type="match status" value="1"/>
</dbReference>
<evidence type="ECO:0000313" key="2">
    <source>
        <dbReference type="Proteomes" id="UP000231602"/>
    </source>
</evidence>
<feature type="non-terminal residue" evidence="1">
    <location>
        <position position="1"/>
    </location>
</feature>